<name>A0A2S7ISI2_9BACT</name>
<evidence type="ECO:0000259" key="4">
    <source>
        <dbReference type="PROSITE" id="PS50956"/>
    </source>
</evidence>
<gene>
    <name evidence="5" type="ORF">C5O19_13990</name>
</gene>
<dbReference type="PANTHER" id="PTHR30154">
    <property type="entry name" value="LEUCINE-RESPONSIVE REGULATORY PROTEIN"/>
    <property type="match status" value="1"/>
</dbReference>
<evidence type="ECO:0000256" key="3">
    <source>
        <dbReference type="ARBA" id="ARBA00023163"/>
    </source>
</evidence>
<dbReference type="PRINTS" id="PR00033">
    <property type="entry name" value="HTHASNC"/>
</dbReference>
<dbReference type="GO" id="GO:0005829">
    <property type="term" value="C:cytosol"/>
    <property type="evidence" value="ECO:0007669"/>
    <property type="project" value="TreeGrafter"/>
</dbReference>
<comment type="caution">
    <text evidence="5">The sequence shown here is derived from an EMBL/GenBank/DDBJ whole genome shotgun (WGS) entry which is preliminary data.</text>
</comment>
<dbReference type="SMART" id="SM00344">
    <property type="entry name" value="HTH_ASNC"/>
    <property type="match status" value="1"/>
</dbReference>
<reference evidence="6" key="1">
    <citation type="submission" date="2018-02" db="EMBL/GenBank/DDBJ databases">
        <title>Genome sequencing of Solimonas sp. HR-BB.</title>
        <authorList>
            <person name="Lee Y."/>
            <person name="Jeon C.O."/>
        </authorList>
    </citation>
    <scope>NUCLEOTIDE SEQUENCE [LARGE SCALE GENOMIC DNA]</scope>
    <source>
        <strain evidence="6">HR-U</strain>
    </source>
</reference>
<dbReference type="PANTHER" id="PTHR30154:SF34">
    <property type="entry name" value="TRANSCRIPTIONAL REGULATOR AZLB"/>
    <property type="match status" value="1"/>
</dbReference>
<keyword evidence="2" id="KW-0238">DNA-binding</keyword>
<dbReference type="InterPro" id="IPR036388">
    <property type="entry name" value="WH-like_DNA-bd_sf"/>
</dbReference>
<dbReference type="Gene3D" id="3.30.70.920">
    <property type="match status" value="1"/>
</dbReference>
<dbReference type="InterPro" id="IPR019887">
    <property type="entry name" value="Tscrpt_reg_AsnC/Lrp_C"/>
</dbReference>
<dbReference type="InterPro" id="IPR011991">
    <property type="entry name" value="ArsR-like_HTH"/>
</dbReference>
<keyword evidence="1" id="KW-0805">Transcription regulation</keyword>
<dbReference type="SUPFAM" id="SSF46785">
    <property type="entry name" value="Winged helix' DNA-binding domain"/>
    <property type="match status" value="1"/>
</dbReference>
<dbReference type="InterPro" id="IPR036390">
    <property type="entry name" value="WH_DNA-bd_sf"/>
</dbReference>
<dbReference type="CDD" id="cd00090">
    <property type="entry name" value="HTH_ARSR"/>
    <property type="match status" value="1"/>
</dbReference>
<dbReference type="InterPro" id="IPR000485">
    <property type="entry name" value="AsnC-type_HTH_dom"/>
</dbReference>
<dbReference type="GO" id="GO:0043200">
    <property type="term" value="P:response to amino acid"/>
    <property type="evidence" value="ECO:0007669"/>
    <property type="project" value="TreeGrafter"/>
</dbReference>
<keyword evidence="3" id="KW-0804">Transcription</keyword>
<evidence type="ECO:0000313" key="5">
    <source>
        <dbReference type="EMBL" id="PQA60677.1"/>
    </source>
</evidence>
<dbReference type="GO" id="GO:0043565">
    <property type="term" value="F:sequence-specific DNA binding"/>
    <property type="evidence" value="ECO:0007669"/>
    <property type="project" value="InterPro"/>
</dbReference>
<evidence type="ECO:0000256" key="1">
    <source>
        <dbReference type="ARBA" id="ARBA00023015"/>
    </source>
</evidence>
<dbReference type="PROSITE" id="PS50956">
    <property type="entry name" value="HTH_ASNC_2"/>
    <property type="match status" value="1"/>
</dbReference>
<dbReference type="Pfam" id="PF13412">
    <property type="entry name" value="HTH_24"/>
    <property type="match status" value="1"/>
</dbReference>
<evidence type="ECO:0000313" key="6">
    <source>
        <dbReference type="Proteomes" id="UP000239590"/>
    </source>
</evidence>
<organism evidence="5 6">
    <name type="scientific">Siphonobacter curvatus</name>
    <dbReference type="NCBI Taxonomy" id="2094562"/>
    <lineage>
        <taxon>Bacteria</taxon>
        <taxon>Pseudomonadati</taxon>
        <taxon>Bacteroidota</taxon>
        <taxon>Cytophagia</taxon>
        <taxon>Cytophagales</taxon>
        <taxon>Cytophagaceae</taxon>
        <taxon>Siphonobacter</taxon>
    </lineage>
</organism>
<dbReference type="AlphaFoldDB" id="A0A2S7ISI2"/>
<proteinExistence type="predicted"/>
<evidence type="ECO:0000256" key="2">
    <source>
        <dbReference type="ARBA" id="ARBA00023125"/>
    </source>
</evidence>
<dbReference type="Gene3D" id="1.10.10.10">
    <property type="entry name" value="Winged helix-like DNA-binding domain superfamily/Winged helix DNA-binding domain"/>
    <property type="match status" value="1"/>
</dbReference>
<dbReference type="InterPro" id="IPR019888">
    <property type="entry name" value="Tscrpt_reg_AsnC-like"/>
</dbReference>
<accession>A0A2S7ISI2</accession>
<feature type="domain" description="HTH asnC-type" evidence="4">
    <location>
        <begin position="3"/>
        <end position="64"/>
    </location>
</feature>
<dbReference type="GO" id="GO:0006355">
    <property type="term" value="P:regulation of DNA-templated transcription"/>
    <property type="evidence" value="ECO:0007669"/>
    <property type="project" value="UniProtKB-ARBA"/>
</dbReference>
<dbReference type="OrthoDB" id="9800326at2"/>
<dbReference type="SUPFAM" id="SSF54909">
    <property type="entry name" value="Dimeric alpha+beta barrel"/>
    <property type="match status" value="1"/>
</dbReference>
<dbReference type="InterPro" id="IPR011008">
    <property type="entry name" value="Dimeric_a/b-barrel"/>
</dbReference>
<protein>
    <submittedName>
        <fullName evidence="5">AsnC family transcriptional regulator</fullName>
    </submittedName>
</protein>
<dbReference type="EMBL" id="PTRA01000001">
    <property type="protein sequence ID" value="PQA60677.1"/>
    <property type="molecule type" value="Genomic_DNA"/>
</dbReference>
<dbReference type="RefSeq" id="WP_104713203.1">
    <property type="nucleotide sequence ID" value="NZ_PTRA01000001.1"/>
</dbReference>
<keyword evidence="6" id="KW-1185">Reference proteome</keyword>
<dbReference type="Pfam" id="PF01037">
    <property type="entry name" value="AsnC_trans_reg"/>
    <property type="match status" value="1"/>
</dbReference>
<sequence>MELDTIDRQLLNLLQENALLTVRELAERVHLSITPVHDRIKKLENQGIIEKYVALINRKRIGRGMMVYCFITLDKQRQESFQEFNEAIRQLPEVLECSVVSGNFDYLLKVIVSDMEAYNTFYQSKLSVLHSVSHMSSSFVMEEVKSTTQIGL</sequence>
<dbReference type="Proteomes" id="UP000239590">
    <property type="component" value="Unassembled WGS sequence"/>
</dbReference>